<feature type="domain" description="DHHA1" evidence="1">
    <location>
        <begin position="99"/>
        <end position="177"/>
    </location>
</feature>
<comment type="caution">
    <text evidence="2">The sequence shown here is derived from an EMBL/GenBank/DDBJ whole genome shotgun (WGS) entry which is preliminary data.</text>
</comment>
<dbReference type="Gene3D" id="3.10.310.30">
    <property type="match status" value="1"/>
</dbReference>
<sequence length="194" mass="21590">AAGCLVYKLLRDDLRWNIDKEIAEPLYISISYDTNSFKYLRNDPDALDICADLIRRGVDTTWVYRNLFASNPLRKARVLGWVLSNMQFHEHGKIAVVSIPYSVIAEHDVERDDLREAVTNILEIDGVEIATVLKEMSPGDVKISLRSKGNFTINQVAEAMGGGGHTLAAGCEFQGNTEEAWKDLGPRLLQVLAG</sequence>
<evidence type="ECO:0000313" key="3">
    <source>
        <dbReference type="Proteomes" id="UP000739538"/>
    </source>
</evidence>
<name>A0A956SD29_UNCEI</name>
<evidence type="ECO:0000259" key="1">
    <source>
        <dbReference type="Pfam" id="PF02272"/>
    </source>
</evidence>
<proteinExistence type="predicted"/>
<dbReference type="Proteomes" id="UP000739538">
    <property type="component" value="Unassembled WGS sequence"/>
</dbReference>
<dbReference type="Gene3D" id="3.90.1640.10">
    <property type="entry name" value="inorganic pyrophosphatase (n-terminal core)"/>
    <property type="match status" value="1"/>
</dbReference>
<reference evidence="2" key="1">
    <citation type="submission" date="2020-04" db="EMBL/GenBank/DDBJ databases">
        <authorList>
            <person name="Zhang T."/>
        </authorList>
    </citation>
    <scope>NUCLEOTIDE SEQUENCE</scope>
    <source>
        <strain evidence="2">HKST-UBA02</strain>
    </source>
</reference>
<evidence type="ECO:0000313" key="2">
    <source>
        <dbReference type="EMBL" id="MCA9756005.1"/>
    </source>
</evidence>
<feature type="non-terminal residue" evidence="2">
    <location>
        <position position="1"/>
    </location>
</feature>
<organism evidence="2 3">
    <name type="scientific">Eiseniibacteriota bacterium</name>
    <dbReference type="NCBI Taxonomy" id="2212470"/>
    <lineage>
        <taxon>Bacteria</taxon>
        <taxon>Candidatus Eiseniibacteriota</taxon>
    </lineage>
</organism>
<dbReference type="InterPro" id="IPR003156">
    <property type="entry name" value="DHHA1_dom"/>
</dbReference>
<dbReference type="PANTHER" id="PTHR47618">
    <property type="entry name" value="BIFUNCTIONAL OLIGORIBONUCLEASE AND PAP PHOSPHATASE NRNA"/>
    <property type="match status" value="1"/>
</dbReference>
<dbReference type="InterPro" id="IPR038763">
    <property type="entry name" value="DHH_sf"/>
</dbReference>
<dbReference type="AlphaFoldDB" id="A0A956SD29"/>
<reference evidence="2" key="2">
    <citation type="journal article" date="2021" name="Microbiome">
        <title>Successional dynamics and alternative stable states in a saline activated sludge microbial community over 9 years.</title>
        <authorList>
            <person name="Wang Y."/>
            <person name="Ye J."/>
            <person name="Ju F."/>
            <person name="Liu L."/>
            <person name="Boyd J.A."/>
            <person name="Deng Y."/>
            <person name="Parks D.H."/>
            <person name="Jiang X."/>
            <person name="Yin X."/>
            <person name="Woodcroft B.J."/>
            <person name="Tyson G.W."/>
            <person name="Hugenholtz P."/>
            <person name="Polz M.F."/>
            <person name="Zhang T."/>
        </authorList>
    </citation>
    <scope>NUCLEOTIDE SEQUENCE</scope>
    <source>
        <strain evidence="2">HKST-UBA02</strain>
    </source>
</reference>
<dbReference type="Pfam" id="PF02272">
    <property type="entry name" value="DHHA1"/>
    <property type="match status" value="1"/>
</dbReference>
<dbReference type="SUPFAM" id="SSF64182">
    <property type="entry name" value="DHH phosphoesterases"/>
    <property type="match status" value="1"/>
</dbReference>
<dbReference type="GO" id="GO:0003676">
    <property type="term" value="F:nucleic acid binding"/>
    <property type="evidence" value="ECO:0007669"/>
    <property type="project" value="InterPro"/>
</dbReference>
<gene>
    <name evidence="2" type="ORF">KDA27_09405</name>
</gene>
<dbReference type="EMBL" id="JAGQHS010000038">
    <property type="protein sequence ID" value="MCA9756005.1"/>
    <property type="molecule type" value="Genomic_DNA"/>
</dbReference>
<dbReference type="InterPro" id="IPR051319">
    <property type="entry name" value="Oligoribo/pAp-PDE_c-di-AMP_PDE"/>
</dbReference>
<protein>
    <recommendedName>
        <fullName evidence="1">DHHA1 domain-containing protein</fullName>
    </recommendedName>
</protein>
<dbReference type="PANTHER" id="PTHR47618:SF1">
    <property type="entry name" value="BIFUNCTIONAL OLIGORIBONUCLEASE AND PAP PHOSPHATASE NRNA"/>
    <property type="match status" value="1"/>
</dbReference>
<accession>A0A956SD29</accession>